<organism evidence="1 2">
    <name type="scientific">Bacillus phage Blastoid</name>
    <dbReference type="NCBI Taxonomy" id="2880540"/>
    <lineage>
        <taxon>Viruses</taxon>
        <taxon>Duplodnaviria</taxon>
        <taxon>Heunggongvirae</taxon>
        <taxon>Uroviricota</taxon>
        <taxon>Caudoviricetes</taxon>
        <taxon>Ehrlichviridae</taxon>
        <taxon>Andromedavirus</taxon>
        <taxon>Andromedavirus blastoid</taxon>
    </lineage>
</organism>
<name>U5PW89_9CAUD</name>
<dbReference type="KEGG" id="vg:17960458"/>
<evidence type="ECO:0000313" key="2">
    <source>
        <dbReference type="Proteomes" id="UP000017645"/>
    </source>
</evidence>
<dbReference type="OrthoDB" id="20268at10239"/>
<dbReference type="Proteomes" id="UP000017645">
    <property type="component" value="Segment"/>
</dbReference>
<accession>U5PW89</accession>
<protein>
    <submittedName>
        <fullName evidence="1">Uncharacterized protein</fullName>
    </submittedName>
</protein>
<reference evidence="1 2" key="1">
    <citation type="journal article" date="2013" name="Genome Announc.">
        <title>Complete Genome of Bacillus pumilus Siphophage Blastoid.</title>
        <authorList>
            <person name="Mash S.J."/>
            <person name="Minahan N.T."/>
            <person name="Chamakura K.R."/>
            <person name="Kuty Everett G.F."/>
        </authorList>
    </citation>
    <scope>NUCLEOTIDE SEQUENCE [LARGE SCALE GENOMIC DNA]</scope>
</reference>
<gene>
    <name evidence="1" type="ORF">Blastoid_68</name>
</gene>
<sequence length="141" mass="16606">MRTVRKLNKVTPQGEVTEITIEMLTNKQDESIYLIFYYNDYIDSSIPYEVEEFFLTPDDAIEHLKSEEPDDIFKEVDIDDIGYGTLMINESNKAVFYRFRTGYTWYVKHRNGNVRQPHDPHTTNHETLSEAVRTAKETYGL</sequence>
<proteinExistence type="predicted"/>
<dbReference type="GeneID" id="17960458"/>
<keyword evidence="2" id="KW-1185">Reference proteome</keyword>
<evidence type="ECO:0000313" key="1">
    <source>
        <dbReference type="EMBL" id="AGY46867.1"/>
    </source>
</evidence>
<dbReference type="RefSeq" id="YP_008771891.1">
    <property type="nucleotide sequence ID" value="NC_022773.1"/>
</dbReference>
<dbReference type="EMBL" id="KF669648">
    <property type="protein sequence ID" value="AGY46867.1"/>
    <property type="molecule type" value="Genomic_DNA"/>
</dbReference>